<evidence type="ECO:0000313" key="1">
    <source>
        <dbReference type="EMBL" id="DAF91753.1"/>
    </source>
</evidence>
<dbReference type="EMBL" id="BK016061">
    <property type="protein sequence ID" value="DAF91753.1"/>
    <property type="molecule type" value="Genomic_DNA"/>
</dbReference>
<accession>A0A8S5UB99</accession>
<reference evidence="1" key="1">
    <citation type="journal article" date="2021" name="Proc. Natl. Acad. Sci. U.S.A.">
        <title>A Catalog of Tens of Thousands of Viruses from Human Metagenomes Reveals Hidden Associations with Chronic Diseases.</title>
        <authorList>
            <person name="Tisza M.J."/>
            <person name="Buck C.B."/>
        </authorList>
    </citation>
    <scope>NUCLEOTIDE SEQUENCE</scope>
    <source>
        <strain evidence="1">CtcT39</strain>
    </source>
</reference>
<dbReference type="Pfam" id="PF09684">
    <property type="entry name" value="Tail_P2_I"/>
    <property type="match status" value="1"/>
</dbReference>
<sequence length="295" mass="32907">MSCHLHDLVFRQLVPESIHSDSQIAAAADAISPFLQTIVRAVPNLLIYGRLEEQDSAGMLAPLRRLTEARGGLKNLSTEELEQLAWQWHVDFRDAAKTNEKLRAFVLNSVPWHRIKGTPAAMRRALALYGYTAEIEEDGEGENWAAYQLRFDSIPSEADLKKISLICADVEPARCRLWRVYVSEYDLRPFLWSGGLDSSRNASLRGWSEGLWSAYTGRELADISGETDGQGLIASFGRRLCLLSEPFAAADLAVGVGREEGYCILCPYVDRPIWSHFDWSDADFPPMTGAGTPTE</sequence>
<dbReference type="InterPro" id="IPR006521">
    <property type="entry name" value="Tail_protein_I"/>
</dbReference>
<name>A0A8S5UB99_9CAUD</name>
<organism evidence="1">
    <name type="scientific">Caudovirales sp. ctcT39</name>
    <dbReference type="NCBI Taxonomy" id="2825769"/>
    <lineage>
        <taxon>Viruses</taxon>
        <taxon>Duplodnaviria</taxon>
        <taxon>Heunggongvirae</taxon>
        <taxon>Uroviricota</taxon>
        <taxon>Caudoviricetes</taxon>
    </lineage>
</organism>
<protein>
    <submittedName>
        <fullName evidence="1">Tail protein</fullName>
    </submittedName>
</protein>
<proteinExistence type="predicted"/>